<evidence type="ECO:0000313" key="5">
    <source>
        <dbReference type="Proteomes" id="UP000034189"/>
    </source>
</evidence>
<accession>A0A0F7FFJ1</accession>
<dbReference type="PATRIC" id="fig|1333534.5.peg.2533"/>
<gene>
    <name evidence="4" type="ORF">VK70_11455</name>
</gene>
<reference evidence="4 5" key="1">
    <citation type="submission" date="2015-03" db="EMBL/GenBank/DDBJ databases">
        <authorList>
            <person name="Abdul Halim M."/>
        </authorList>
    </citation>
    <scope>NUCLEOTIDE SEQUENCE [LARGE SCALE GENOMIC DNA]</scope>
    <source>
        <strain evidence="4 5">ATCC 35681</strain>
    </source>
</reference>
<name>A0A0F7FFJ1_PAEDU</name>
<dbReference type="EMBL" id="CP011114">
    <property type="protein sequence ID" value="AKG37723.1"/>
    <property type="molecule type" value="Genomic_DNA"/>
</dbReference>
<sequence length="513" mass="59834">MDQLYLPMDLEEDIPQNHLVRVVNDMVNRINDKIFAAAYPGGGRHSYHPKMLTKIILYAYTQRIYSSRQIAKAVRETIPFMWLAGRQRPDFRTINRFRSERMKDVLESLFTALLELLTQGGYVKLDHYFVDGTKIEANANRYTFVWRKAVVRYKMKLQEKVRVLFQTIEVQEQQENLAHEDADLAELGESASLSSEAMEQTLRKLETQLNEQPKDKPLKKAVRLLKKDYLPRMQRYERQEETCGERNSYSKTDPDATFMRMKEDHMKNGQLKPGYNVQAGTENQFIVGYSVHQRPTDTRCLIPHLKQLQRRLGQLPKTVVADAGYGGEENYAYLEKENCEALVKYNTFHRETSKSWKTDPGKLENWTYDEENDQWICRNGRKLGFVRESRSQLDSGYEVKLRVYRSENCEDCPLKSGCTKAKGNREIRVSMTYLRYKEQAREKLRSEEGRTLSARRMAEVESVFGQLKNNRGFRRFLLRGLGKVSLEVGWLSLAHNLMKKYAVDQNAKPAGQG</sequence>
<organism evidence="4 5">
    <name type="scientific">Paenibacillus durus ATCC 35681</name>
    <dbReference type="NCBI Taxonomy" id="1333534"/>
    <lineage>
        <taxon>Bacteria</taxon>
        <taxon>Bacillati</taxon>
        <taxon>Bacillota</taxon>
        <taxon>Bacilli</taxon>
        <taxon>Bacillales</taxon>
        <taxon>Paenibacillaceae</taxon>
        <taxon>Paenibacillus</taxon>
    </lineage>
</organism>
<dbReference type="InterPro" id="IPR025668">
    <property type="entry name" value="Tnp_DDE_dom"/>
</dbReference>
<feature type="domain" description="Transposase DDE" evidence="3">
    <location>
        <begin position="376"/>
        <end position="499"/>
    </location>
</feature>
<dbReference type="AlphaFoldDB" id="A0A0F7FFJ1"/>
<dbReference type="PANTHER" id="PTHR33408">
    <property type="entry name" value="TRANSPOSASE"/>
    <property type="match status" value="1"/>
</dbReference>
<reference evidence="4 5" key="2">
    <citation type="journal article" date="2016" name="Genome Announc.">
        <title>Genome Sequence of a Gram-Positive Diazotroph, Paenibacillus durus Type Strain ATCC 35681.</title>
        <authorList>
            <person name="Halim M.A."/>
            <person name="Rahman A.Y."/>
            <person name="Sim K.S."/>
            <person name="Yam H.C."/>
            <person name="Rahim A.A."/>
            <person name="Ghazali A.H."/>
            <person name="Najimudin N."/>
        </authorList>
    </citation>
    <scope>NUCLEOTIDE SEQUENCE [LARGE SCALE GENOMIC DNA]</scope>
    <source>
        <strain evidence="4 5">ATCC 35681</strain>
    </source>
</reference>
<proteinExistence type="predicted"/>
<dbReference type="HOGENOM" id="CLU_021293_0_1_9"/>
<feature type="domain" description="Transposase InsH N-terminal" evidence="2">
    <location>
        <begin position="9"/>
        <end position="99"/>
    </location>
</feature>
<evidence type="ECO:0000259" key="2">
    <source>
        <dbReference type="Pfam" id="PF05598"/>
    </source>
</evidence>
<dbReference type="InterPro" id="IPR047629">
    <property type="entry name" value="IS1182_transpos"/>
</dbReference>
<dbReference type="Pfam" id="PF05598">
    <property type="entry name" value="DUF772"/>
    <property type="match status" value="1"/>
</dbReference>
<keyword evidence="1" id="KW-0175">Coiled coil</keyword>
<dbReference type="NCBIfam" id="NF033551">
    <property type="entry name" value="transpos_IS1182"/>
    <property type="match status" value="1"/>
</dbReference>
<evidence type="ECO:0000259" key="3">
    <source>
        <dbReference type="Pfam" id="PF13751"/>
    </source>
</evidence>
<evidence type="ECO:0000313" key="4">
    <source>
        <dbReference type="EMBL" id="AKG37723.1"/>
    </source>
</evidence>
<evidence type="ECO:0000256" key="1">
    <source>
        <dbReference type="SAM" id="Coils"/>
    </source>
</evidence>
<protein>
    <submittedName>
        <fullName evidence="4">Transposase</fullName>
    </submittedName>
</protein>
<dbReference type="InterPro" id="IPR008490">
    <property type="entry name" value="Transposase_InsH_N"/>
</dbReference>
<dbReference type="PANTHER" id="PTHR33408:SF2">
    <property type="entry name" value="TRANSPOSASE DDE DOMAIN-CONTAINING PROTEIN"/>
    <property type="match status" value="1"/>
</dbReference>
<feature type="coiled-coil region" evidence="1">
    <location>
        <begin position="154"/>
        <end position="190"/>
    </location>
</feature>
<dbReference type="Proteomes" id="UP000034189">
    <property type="component" value="Chromosome"/>
</dbReference>
<dbReference type="Pfam" id="PF13751">
    <property type="entry name" value="DDE_Tnp_1_6"/>
    <property type="match status" value="1"/>
</dbReference>